<accession>A0A0F6U1I4</accession>
<sequence>MLGLGVRSQEIVFIYSVSCSQEVYTKSCLKGIGWWEVGSGRNNP</sequence>
<name>A0A0F6U1I4_MICAE</name>
<proteinExistence type="predicted"/>
<organism evidence="1 2">
    <name type="scientific">Microcystis aeruginosa NIES-2549</name>
    <dbReference type="NCBI Taxonomy" id="1641812"/>
    <lineage>
        <taxon>Bacteria</taxon>
        <taxon>Bacillati</taxon>
        <taxon>Cyanobacteriota</taxon>
        <taxon>Cyanophyceae</taxon>
        <taxon>Oscillatoriophycideae</taxon>
        <taxon>Chroococcales</taxon>
        <taxon>Microcystaceae</taxon>
        <taxon>Microcystis</taxon>
    </lineage>
</organism>
<evidence type="ECO:0000313" key="2">
    <source>
        <dbReference type="Proteomes" id="UP000034103"/>
    </source>
</evidence>
<dbReference type="AlphaFoldDB" id="A0A0F6U1I4"/>
<reference evidence="1 2" key="1">
    <citation type="journal article" date="2015" name="Genome Announc.">
        <title>Complete Genome Sequence of Microcystis aeruginosa NIES-2549, a Bloom-Forming Cyanobacterium from Lake Kasumigaura, Japan.</title>
        <authorList>
            <person name="Yamaguchi H."/>
            <person name="Suzuki S."/>
            <person name="Tanabe Y."/>
            <person name="Osana Y."/>
            <person name="Shimura Y."/>
            <person name="Ishida K."/>
            <person name="Kawachi M."/>
        </authorList>
    </citation>
    <scope>NUCLEOTIDE SEQUENCE [LARGE SCALE GENOMIC DNA]</scope>
    <source>
        <strain evidence="1 2">NIES-2549</strain>
    </source>
</reference>
<gene>
    <name evidence="1" type="ORF">MYAER_0679</name>
</gene>
<dbReference type="PATRIC" id="fig|1641812.3.peg.703"/>
<dbReference type="Proteomes" id="UP000034103">
    <property type="component" value="Chromosome"/>
</dbReference>
<evidence type="ECO:0000313" key="1">
    <source>
        <dbReference type="EMBL" id="AKE63039.1"/>
    </source>
</evidence>
<dbReference type="EMBL" id="CP011304">
    <property type="protein sequence ID" value="AKE63039.1"/>
    <property type="molecule type" value="Genomic_DNA"/>
</dbReference>
<dbReference type="HOGENOM" id="CLU_3218592_0_0_3"/>
<protein>
    <submittedName>
        <fullName evidence="1">Uncharacterized protein</fullName>
    </submittedName>
</protein>